<dbReference type="PROSITE" id="PS50983">
    <property type="entry name" value="FE_B12_PBP"/>
    <property type="match status" value="1"/>
</dbReference>
<organism evidence="3 4">
    <name type="scientific">Corynebacterium sphenisci DSM 44792</name>
    <dbReference type="NCBI Taxonomy" id="1437874"/>
    <lineage>
        <taxon>Bacteria</taxon>
        <taxon>Bacillati</taxon>
        <taxon>Actinomycetota</taxon>
        <taxon>Actinomycetes</taxon>
        <taxon>Mycobacteriales</taxon>
        <taxon>Corynebacteriaceae</taxon>
        <taxon>Corynebacterium</taxon>
    </lineage>
</organism>
<dbReference type="OrthoDB" id="9797736at2"/>
<dbReference type="STRING" id="1437874.CSPHI_08755"/>
<feature type="domain" description="Fe/B12 periplasmic-binding" evidence="2">
    <location>
        <begin position="88"/>
        <end position="345"/>
    </location>
</feature>
<evidence type="ECO:0000313" key="3">
    <source>
        <dbReference type="EMBL" id="APT91095.1"/>
    </source>
</evidence>
<keyword evidence="4" id="KW-1185">Reference proteome</keyword>
<reference evidence="3 4" key="1">
    <citation type="submission" date="2014-08" db="EMBL/GenBank/DDBJ databases">
        <title>Complete genome sequence of Corynebacterium sphenisci CECT 5990(T) (=DSM 44792(T)), isolated from healthy wild penguins.</title>
        <authorList>
            <person name="Ruckert C."/>
            <person name="Albersmeier A."/>
            <person name="Winkler A."/>
            <person name="Kalinowski J."/>
        </authorList>
    </citation>
    <scope>NUCLEOTIDE SEQUENCE [LARGE SCALE GENOMIC DNA]</scope>
    <source>
        <strain evidence="3 4">DSM 44792</strain>
    </source>
</reference>
<protein>
    <recommendedName>
        <fullName evidence="2">Fe/B12 periplasmic-binding domain-containing protein</fullName>
    </recommendedName>
</protein>
<dbReference type="EMBL" id="CP009248">
    <property type="protein sequence ID" value="APT91095.1"/>
    <property type="molecule type" value="Genomic_DNA"/>
</dbReference>
<comment type="similarity">
    <text evidence="1">Belongs to the bacterial solute-binding protein 8 family.</text>
</comment>
<dbReference type="InterPro" id="IPR050902">
    <property type="entry name" value="ABC_Transporter_SBP"/>
</dbReference>
<name>A0A1L7CYX7_9CORY</name>
<dbReference type="RefSeq" id="WP_075692515.1">
    <property type="nucleotide sequence ID" value="NZ_CP009248.1"/>
</dbReference>
<dbReference type="KEGG" id="csph:CSPHI_08755"/>
<gene>
    <name evidence="3" type="ORF">CSPHI_08755</name>
</gene>
<dbReference type="PANTHER" id="PTHR30535">
    <property type="entry name" value="VITAMIN B12-BINDING PROTEIN"/>
    <property type="match status" value="1"/>
</dbReference>
<dbReference type="AlphaFoldDB" id="A0A1L7CYX7"/>
<accession>A0A1L7CYX7</accession>
<dbReference type="Gene3D" id="3.40.50.1980">
    <property type="entry name" value="Nitrogenase molybdenum iron protein domain"/>
    <property type="match status" value="2"/>
</dbReference>
<dbReference type="InterPro" id="IPR002491">
    <property type="entry name" value="ABC_transptr_periplasmic_BD"/>
</dbReference>
<dbReference type="PANTHER" id="PTHR30535:SF4">
    <property type="entry name" value="HEMIN-BINDING PERIPLASMIC PROTEIN HMUT"/>
    <property type="match status" value="1"/>
</dbReference>
<dbReference type="Pfam" id="PF01497">
    <property type="entry name" value="Peripla_BP_2"/>
    <property type="match status" value="1"/>
</dbReference>
<sequence>MPITPLRRQGVVALLLALIVLAGALASCALPDRDAAPESAAGAAGAVHADLPPRDPEVLLPDPRPALPVTLVDDRGNEVTVTKVDRVIALDRSGALSRMVWALGMGDRLVGRDIASDFPGVAGLPELTPGGHAVNPESVMALEPDLILTDGTIGPVAAIRGFREAGIPVVHVSDRRLPSTVGDLADQVAAALGLGDAGAARGAITAGIDAAAEAARARADGRRMLLLYVRGTSTALIAGRDTGAGELIEMLGGVDAAGDSGIDAGFVPLTPEALAAAAPDTVIVMTGGLESVGGVAGLVDLPGMAQTPAGANESVLDVPDSQLLSFGPQTAQVIDAMAAALYGGGAAG</sequence>
<proteinExistence type="inferred from homology"/>
<dbReference type="Proteomes" id="UP000185469">
    <property type="component" value="Chromosome"/>
</dbReference>
<dbReference type="SUPFAM" id="SSF53807">
    <property type="entry name" value="Helical backbone' metal receptor"/>
    <property type="match status" value="1"/>
</dbReference>
<evidence type="ECO:0000259" key="2">
    <source>
        <dbReference type="PROSITE" id="PS50983"/>
    </source>
</evidence>
<evidence type="ECO:0000313" key="4">
    <source>
        <dbReference type="Proteomes" id="UP000185469"/>
    </source>
</evidence>
<dbReference type="PROSITE" id="PS51257">
    <property type="entry name" value="PROKAR_LIPOPROTEIN"/>
    <property type="match status" value="1"/>
</dbReference>
<evidence type="ECO:0000256" key="1">
    <source>
        <dbReference type="ARBA" id="ARBA00008814"/>
    </source>
</evidence>